<dbReference type="KEGG" id="pbu:L21SP3_02262"/>
<evidence type="ECO:0000313" key="1">
    <source>
        <dbReference type="EMBL" id="AQQ10430.1"/>
    </source>
</evidence>
<keyword evidence="2" id="KW-1185">Reference proteome</keyword>
<organism evidence="1 2">
    <name type="scientific">Sedimentisphaera cyanobacteriorum</name>
    <dbReference type="NCBI Taxonomy" id="1940790"/>
    <lineage>
        <taxon>Bacteria</taxon>
        <taxon>Pseudomonadati</taxon>
        <taxon>Planctomycetota</taxon>
        <taxon>Phycisphaerae</taxon>
        <taxon>Sedimentisphaerales</taxon>
        <taxon>Sedimentisphaeraceae</taxon>
        <taxon>Sedimentisphaera</taxon>
    </lineage>
</organism>
<dbReference type="EMBL" id="CP019633">
    <property type="protein sequence ID" value="AQQ10430.1"/>
    <property type="molecule type" value="Genomic_DNA"/>
</dbReference>
<accession>A0A1Q2HST2</accession>
<proteinExistence type="predicted"/>
<dbReference type="Proteomes" id="UP000188273">
    <property type="component" value="Chromosome"/>
</dbReference>
<dbReference type="AlphaFoldDB" id="A0A1Q2HST2"/>
<name>A0A1Q2HST2_9BACT</name>
<reference evidence="2" key="1">
    <citation type="submission" date="2017-02" db="EMBL/GenBank/DDBJ databases">
        <title>Comparative genomics and description of representatives of a novel lineage of planctomycetes thriving in anoxic sediments.</title>
        <authorList>
            <person name="Spring S."/>
            <person name="Bunk B."/>
            <person name="Sproer C."/>
            <person name="Klenk H.-P."/>
        </authorList>
    </citation>
    <scope>NUCLEOTIDE SEQUENCE [LARGE SCALE GENOMIC DNA]</scope>
    <source>
        <strain evidence="2">L21-RPul-D3</strain>
    </source>
</reference>
<dbReference type="STRING" id="1940790.L21SP3_02262"/>
<dbReference type="RefSeq" id="WP_077541630.1">
    <property type="nucleotide sequence ID" value="NZ_CP019633.1"/>
</dbReference>
<gene>
    <name evidence="1" type="ORF">L21SP3_02262</name>
</gene>
<sequence>MIIAVIILLITWQDALGTFQSPIYYVDVECRLTIDESHGGGQYNYPKKAALYNQYGYPIDANNYLEDWSFDWDHGDLTYTNFWYGQKIEAFIFW</sequence>
<protein>
    <submittedName>
        <fullName evidence="1">Uncharacterized protein</fullName>
    </submittedName>
</protein>
<evidence type="ECO:0000313" key="2">
    <source>
        <dbReference type="Proteomes" id="UP000188273"/>
    </source>
</evidence>